<dbReference type="Gramene" id="Mp7g07670.1">
    <property type="protein sequence ID" value="Mp7g07670.1.cds1"/>
    <property type="gene ID" value="Mp7g07670"/>
</dbReference>
<organism evidence="2 3">
    <name type="scientific">Marchantia polymorpha</name>
    <name type="common">Common liverwort</name>
    <name type="synonym">Marchantia aquatica</name>
    <dbReference type="NCBI Taxonomy" id="3197"/>
    <lineage>
        <taxon>Eukaryota</taxon>
        <taxon>Viridiplantae</taxon>
        <taxon>Streptophyta</taxon>
        <taxon>Embryophyta</taxon>
        <taxon>Marchantiophyta</taxon>
        <taxon>Marchantiopsida</taxon>
        <taxon>Marchantiidae</taxon>
        <taxon>Marchantiales</taxon>
        <taxon>Marchantiaceae</taxon>
        <taxon>Marchantia</taxon>
    </lineage>
</organism>
<protein>
    <recommendedName>
        <fullName evidence="4">Secreted protein</fullName>
    </recommendedName>
</protein>
<keyword evidence="1" id="KW-0732">Signal</keyword>
<evidence type="ECO:0000256" key="1">
    <source>
        <dbReference type="SAM" id="SignalP"/>
    </source>
</evidence>
<feature type="signal peptide" evidence="1">
    <location>
        <begin position="1"/>
        <end position="25"/>
    </location>
</feature>
<evidence type="ECO:0008006" key="4">
    <source>
        <dbReference type="Google" id="ProtNLM"/>
    </source>
</evidence>
<feature type="chain" id="PRO_5015357346" description="Secreted protein" evidence="1">
    <location>
        <begin position="26"/>
        <end position="76"/>
    </location>
</feature>
<reference evidence="3" key="1">
    <citation type="journal article" date="2017" name="Cell">
        <title>Insights into land plant evolution garnered from the Marchantia polymorpha genome.</title>
        <authorList>
            <person name="Bowman J.L."/>
            <person name="Kohchi T."/>
            <person name="Yamato K.T."/>
            <person name="Jenkins J."/>
            <person name="Shu S."/>
            <person name="Ishizaki K."/>
            <person name="Yamaoka S."/>
            <person name="Nishihama R."/>
            <person name="Nakamura Y."/>
            <person name="Berger F."/>
            <person name="Adam C."/>
            <person name="Aki S.S."/>
            <person name="Althoff F."/>
            <person name="Araki T."/>
            <person name="Arteaga-Vazquez M.A."/>
            <person name="Balasubrmanian S."/>
            <person name="Barry K."/>
            <person name="Bauer D."/>
            <person name="Boehm C.R."/>
            <person name="Briginshaw L."/>
            <person name="Caballero-Perez J."/>
            <person name="Catarino B."/>
            <person name="Chen F."/>
            <person name="Chiyoda S."/>
            <person name="Chovatia M."/>
            <person name="Davies K.M."/>
            <person name="Delmans M."/>
            <person name="Demura T."/>
            <person name="Dierschke T."/>
            <person name="Dolan L."/>
            <person name="Dorantes-Acosta A.E."/>
            <person name="Eklund D.M."/>
            <person name="Florent S.N."/>
            <person name="Flores-Sandoval E."/>
            <person name="Fujiyama A."/>
            <person name="Fukuzawa H."/>
            <person name="Galik B."/>
            <person name="Grimanelli D."/>
            <person name="Grimwood J."/>
            <person name="Grossniklaus U."/>
            <person name="Hamada T."/>
            <person name="Haseloff J."/>
            <person name="Hetherington A.J."/>
            <person name="Higo A."/>
            <person name="Hirakawa Y."/>
            <person name="Hundley H.N."/>
            <person name="Ikeda Y."/>
            <person name="Inoue K."/>
            <person name="Inoue S.I."/>
            <person name="Ishida S."/>
            <person name="Jia Q."/>
            <person name="Kakita M."/>
            <person name="Kanazawa T."/>
            <person name="Kawai Y."/>
            <person name="Kawashima T."/>
            <person name="Kennedy M."/>
            <person name="Kinose K."/>
            <person name="Kinoshita T."/>
            <person name="Kohara Y."/>
            <person name="Koide E."/>
            <person name="Komatsu K."/>
            <person name="Kopischke S."/>
            <person name="Kubo M."/>
            <person name="Kyozuka J."/>
            <person name="Lagercrantz U."/>
            <person name="Lin S.S."/>
            <person name="Lindquist E."/>
            <person name="Lipzen A.M."/>
            <person name="Lu C.W."/>
            <person name="De Luna E."/>
            <person name="Martienssen R.A."/>
            <person name="Minamino N."/>
            <person name="Mizutani M."/>
            <person name="Mizutani M."/>
            <person name="Mochizuki N."/>
            <person name="Monte I."/>
            <person name="Mosher R."/>
            <person name="Nagasaki H."/>
            <person name="Nakagami H."/>
            <person name="Naramoto S."/>
            <person name="Nishitani K."/>
            <person name="Ohtani M."/>
            <person name="Okamoto T."/>
            <person name="Okumura M."/>
            <person name="Phillips J."/>
            <person name="Pollak B."/>
            <person name="Reinders A."/>
            <person name="Rovekamp M."/>
            <person name="Sano R."/>
            <person name="Sawa S."/>
            <person name="Schmid M.W."/>
            <person name="Shirakawa M."/>
            <person name="Solano R."/>
            <person name="Spunde A."/>
            <person name="Suetsugu N."/>
            <person name="Sugano S."/>
            <person name="Sugiyama A."/>
            <person name="Sun R."/>
            <person name="Suzuki Y."/>
            <person name="Takenaka M."/>
            <person name="Takezawa D."/>
            <person name="Tomogane H."/>
            <person name="Tsuzuki M."/>
            <person name="Ueda T."/>
            <person name="Umeda M."/>
            <person name="Ward J.M."/>
            <person name="Watanabe Y."/>
            <person name="Yazaki K."/>
            <person name="Yokoyama R."/>
            <person name="Yoshitake Y."/>
            <person name="Yotsui I."/>
            <person name="Zachgo S."/>
            <person name="Schmutz J."/>
        </authorList>
    </citation>
    <scope>NUCLEOTIDE SEQUENCE [LARGE SCALE GENOMIC DNA]</scope>
    <source>
        <strain evidence="3">Tak-1</strain>
    </source>
</reference>
<accession>A0A2R6WLS1</accession>
<sequence length="76" mass="8536">MLTRTLFLKLVVGASFVMYSRYVDSRCISKRPIYISYCTGQSLVSHLLLQVGHSGRNFCDRKVVKQLPPPSICGLS</sequence>
<gene>
    <name evidence="2" type="ORF">MARPO_0076s0027</name>
</gene>
<dbReference type="AlphaFoldDB" id="A0A2R6WLS1"/>
<dbReference type="EMBL" id="KZ772748">
    <property type="protein sequence ID" value="PTQ34782.1"/>
    <property type="molecule type" value="Genomic_DNA"/>
</dbReference>
<evidence type="ECO:0000313" key="3">
    <source>
        <dbReference type="Proteomes" id="UP000244005"/>
    </source>
</evidence>
<dbReference type="Proteomes" id="UP000244005">
    <property type="component" value="Unassembled WGS sequence"/>
</dbReference>
<name>A0A2R6WLS1_MARPO</name>
<proteinExistence type="predicted"/>
<keyword evidence="3" id="KW-1185">Reference proteome</keyword>
<evidence type="ECO:0000313" key="2">
    <source>
        <dbReference type="EMBL" id="PTQ34782.1"/>
    </source>
</evidence>